<dbReference type="SUPFAM" id="SSF53474">
    <property type="entry name" value="alpha/beta-Hydrolases"/>
    <property type="match status" value="1"/>
</dbReference>
<evidence type="ECO:0000313" key="2">
    <source>
        <dbReference type="Proteomes" id="UP001595891"/>
    </source>
</evidence>
<protein>
    <submittedName>
        <fullName evidence="1">Alpha/beta hydrolase family protein</fullName>
        <ecNumber evidence="1">3.4.-.-</ecNumber>
    </submittedName>
</protein>
<keyword evidence="2" id="KW-1185">Reference proteome</keyword>
<dbReference type="Proteomes" id="UP001595891">
    <property type="component" value="Unassembled WGS sequence"/>
</dbReference>
<accession>A0ABV9EJK8</accession>
<dbReference type="RefSeq" id="WP_262844410.1">
    <property type="nucleotide sequence ID" value="NZ_JANZYP010000028.1"/>
</dbReference>
<dbReference type="EMBL" id="JBHSFN010000017">
    <property type="protein sequence ID" value="MFC4589632.1"/>
    <property type="molecule type" value="Genomic_DNA"/>
</dbReference>
<reference evidence="2" key="1">
    <citation type="journal article" date="2019" name="Int. J. Syst. Evol. Microbiol.">
        <title>The Global Catalogue of Microorganisms (GCM) 10K type strain sequencing project: providing services to taxonomists for standard genome sequencing and annotation.</title>
        <authorList>
            <consortium name="The Broad Institute Genomics Platform"/>
            <consortium name="The Broad Institute Genome Sequencing Center for Infectious Disease"/>
            <person name="Wu L."/>
            <person name="Ma J."/>
        </authorList>
    </citation>
    <scope>NUCLEOTIDE SEQUENCE [LARGE SCALE GENOMIC DNA]</scope>
    <source>
        <strain evidence="2">CCUG 49560</strain>
    </source>
</reference>
<name>A0ABV9EJK8_9ACTN</name>
<proteinExistence type="predicted"/>
<evidence type="ECO:0000313" key="1">
    <source>
        <dbReference type="EMBL" id="MFC4589632.1"/>
    </source>
</evidence>
<dbReference type="InterPro" id="IPR029058">
    <property type="entry name" value="AB_hydrolase_fold"/>
</dbReference>
<gene>
    <name evidence="1" type="ORF">ACFO8L_26330</name>
</gene>
<dbReference type="EC" id="3.4.-.-" evidence="1"/>
<keyword evidence="1" id="KW-0378">Hydrolase</keyword>
<dbReference type="Gene3D" id="3.40.50.1820">
    <property type="entry name" value="alpha/beta hydrolase"/>
    <property type="match status" value="1"/>
</dbReference>
<sequence>MNAMRLIMALAALSGRPIRLSSVAAPDDDPDSLHLRVEPAGQIRPGRGARSHRGIPYAARGRTLRMDILTPRTPGPHPLVLYLPGGGFVTARRAMAARPRRHVTQVGFVVAAIDYRTASPTARVWASTQVMDIIVDFLRSRLSTAPP</sequence>
<comment type="caution">
    <text evidence="1">The sequence shown here is derived from an EMBL/GenBank/DDBJ whole genome shotgun (WGS) entry which is preliminary data.</text>
</comment>
<organism evidence="1 2">
    <name type="scientific">Sphaerisporangium corydalis</name>
    <dbReference type="NCBI Taxonomy" id="1441875"/>
    <lineage>
        <taxon>Bacteria</taxon>
        <taxon>Bacillati</taxon>
        <taxon>Actinomycetota</taxon>
        <taxon>Actinomycetes</taxon>
        <taxon>Streptosporangiales</taxon>
        <taxon>Streptosporangiaceae</taxon>
        <taxon>Sphaerisporangium</taxon>
    </lineage>
</organism>
<dbReference type="GO" id="GO:0016787">
    <property type="term" value="F:hydrolase activity"/>
    <property type="evidence" value="ECO:0007669"/>
    <property type="project" value="UniProtKB-KW"/>
</dbReference>